<evidence type="ECO:0000256" key="2">
    <source>
        <dbReference type="ARBA" id="ARBA00023125"/>
    </source>
</evidence>
<dbReference type="InterPro" id="IPR050204">
    <property type="entry name" value="AraC_XylS_family_regulators"/>
</dbReference>
<dbReference type="EMBL" id="JYIW01000026">
    <property type="protein sequence ID" value="KJL28349.1"/>
    <property type="molecule type" value="Genomic_DNA"/>
</dbReference>
<dbReference type="PANTHER" id="PTHR46796">
    <property type="entry name" value="HTH-TYPE TRANSCRIPTIONAL ACTIVATOR RHAS-RELATED"/>
    <property type="match status" value="1"/>
</dbReference>
<proteinExistence type="predicted"/>
<feature type="domain" description="HTH araC/xylS-type" evidence="4">
    <location>
        <begin position="161"/>
        <end position="258"/>
    </location>
</feature>
<evidence type="ECO:0000256" key="3">
    <source>
        <dbReference type="ARBA" id="ARBA00023163"/>
    </source>
</evidence>
<dbReference type="InterPro" id="IPR003313">
    <property type="entry name" value="AraC-bd"/>
</dbReference>
<dbReference type="Gene3D" id="1.10.10.60">
    <property type="entry name" value="Homeodomain-like"/>
    <property type="match status" value="1"/>
</dbReference>
<dbReference type="Pfam" id="PF12833">
    <property type="entry name" value="HTH_18"/>
    <property type="match status" value="1"/>
</dbReference>
<evidence type="ECO:0000256" key="1">
    <source>
        <dbReference type="ARBA" id="ARBA00023015"/>
    </source>
</evidence>
<dbReference type="InterPro" id="IPR018060">
    <property type="entry name" value="HTH_AraC"/>
</dbReference>
<accession>A0A0F0L6N0</accession>
<evidence type="ECO:0000313" key="6">
    <source>
        <dbReference type="Proteomes" id="UP000033640"/>
    </source>
</evidence>
<dbReference type="PANTHER" id="PTHR46796:SF2">
    <property type="entry name" value="TRANSCRIPTIONAL REGULATORY PROTEIN"/>
    <property type="match status" value="1"/>
</dbReference>
<dbReference type="AlphaFoldDB" id="A0A0F0L6N0"/>
<evidence type="ECO:0000259" key="4">
    <source>
        <dbReference type="PROSITE" id="PS01124"/>
    </source>
</evidence>
<organism evidence="5 6">
    <name type="scientific">Microbacterium oxydans</name>
    <dbReference type="NCBI Taxonomy" id="82380"/>
    <lineage>
        <taxon>Bacteria</taxon>
        <taxon>Bacillati</taxon>
        <taxon>Actinomycetota</taxon>
        <taxon>Actinomycetes</taxon>
        <taxon>Micrococcales</taxon>
        <taxon>Microbacteriaceae</taxon>
        <taxon>Microbacterium</taxon>
    </lineage>
</organism>
<dbReference type="Pfam" id="PF02311">
    <property type="entry name" value="AraC_binding"/>
    <property type="match status" value="1"/>
</dbReference>
<dbReference type="PATRIC" id="fig|82380.11.peg.3451"/>
<keyword evidence="2" id="KW-0238">DNA-binding</keyword>
<sequence>MTERVRAWHPAVPAVREVYHAAFGHAYPMHAHDGWAVMLVDEGAVAYDLDKAGHFATPQALTLLPPGIPHDGRSTIDGAIYRKRVLYLDSTWLPERAPGAAAGHPTLADTEALVDAKRIHAALREPGDLMAAEHWTLTLQRRILAHLGAPTAALRDAPMARRVRELLDARYTESFTIAEIEAELGAHPSHLARVFSQTYGLAPHQYVVSRRVDLARRLLVDGSRPAAAAVDAGFHDQAHMTRHFRRVLGATPGAFADLRRPLG</sequence>
<dbReference type="SUPFAM" id="SSF46689">
    <property type="entry name" value="Homeodomain-like"/>
    <property type="match status" value="2"/>
</dbReference>
<name>A0A0F0L6N0_9MICO</name>
<dbReference type="Proteomes" id="UP000033640">
    <property type="component" value="Unassembled WGS sequence"/>
</dbReference>
<dbReference type="GO" id="GO:0043565">
    <property type="term" value="F:sequence-specific DNA binding"/>
    <property type="evidence" value="ECO:0007669"/>
    <property type="project" value="InterPro"/>
</dbReference>
<comment type="caution">
    <text evidence="5">The sequence shown here is derived from an EMBL/GenBank/DDBJ whole genome shotgun (WGS) entry which is preliminary data.</text>
</comment>
<protein>
    <submittedName>
        <fullName evidence="5">Virulence regulon transcriptional activator VirF</fullName>
    </submittedName>
</protein>
<evidence type="ECO:0000313" key="5">
    <source>
        <dbReference type="EMBL" id="KJL28349.1"/>
    </source>
</evidence>
<gene>
    <name evidence="5" type="primary">virF</name>
    <name evidence="5" type="ORF">RS83_03420</name>
</gene>
<dbReference type="InterPro" id="IPR037923">
    <property type="entry name" value="HTH-like"/>
</dbReference>
<keyword evidence="3" id="KW-0804">Transcription</keyword>
<reference evidence="5 6" key="1">
    <citation type="submission" date="2015-02" db="EMBL/GenBank/DDBJ databases">
        <title>Draft genome sequences of ten Microbacterium spp. with emphasis on heavy metal contaminated environments.</title>
        <authorList>
            <person name="Corretto E."/>
        </authorList>
    </citation>
    <scope>NUCLEOTIDE SEQUENCE [LARGE SCALE GENOMIC DNA]</scope>
    <source>
        <strain evidence="5 6">BEL4b</strain>
    </source>
</reference>
<dbReference type="SMART" id="SM00342">
    <property type="entry name" value="HTH_ARAC"/>
    <property type="match status" value="1"/>
</dbReference>
<dbReference type="InterPro" id="IPR009057">
    <property type="entry name" value="Homeodomain-like_sf"/>
</dbReference>
<dbReference type="RefSeq" id="WP_045280616.1">
    <property type="nucleotide sequence ID" value="NZ_JYIW01000026.1"/>
</dbReference>
<dbReference type="OrthoDB" id="2559672at2"/>
<keyword evidence="1" id="KW-0805">Transcription regulation</keyword>
<dbReference type="PROSITE" id="PS01124">
    <property type="entry name" value="HTH_ARAC_FAMILY_2"/>
    <property type="match status" value="1"/>
</dbReference>
<dbReference type="GO" id="GO:0003700">
    <property type="term" value="F:DNA-binding transcription factor activity"/>
    <property type="evidence" value="ECO:0007669"/>
    <property type="project" value="InterPro"/>
</dbReference>
<dbReference type="SUPFAM" id="SSF51215">
    <property type="entry name" value="Regulatory protein AraC"/>
    <property type="match status" value="1"/>
</dbReference>